<sequence>MTIVDASVERATSHGALSFDAPYLVEKLVKNCVADSAAEAEALFREVKRYLVLADLDKDRVWNMYSLRVDEAWHQFILFTRQYIDFSQRFFGRYVPHNPSNAPKVELSRPLEKTTFEQFQARYQELFEEPLPAIWYDERSVTLHRRLFSRWSGPLVVRTAGDMVELIGEHGVPLFAVNDLAREALEFVVATGAFYVRELPGDLDDEEKVALAAALVESKVLRAAS</sequence>
<evidence type="ECO:0000313" key="2">
    <source>
        <dbReference type="Proteomes" id="UP001142153"/>
    </source>
</evidence>
<gene>
    <name evidence="1" type="ORF">O6P37_27735</name>
</gene>
<evidence type="ECO:0000313" key="1">
    <source>
        <dbReference type="EMBL" id="MCZ8382668.1"/>
    </source>
</evidence>
<comment type="caution">
    <text evidence="1">The sequence shown here is derived from an EMBL/GenBank/DDBJ whole genome shotgun (WGS) entry which is preliminary data.</text>
</comment>
<reference evidence="1" key="1">
    <citation type="submission" date="2022-12" db="EMBL/GenBank/DDBJ databases">
        <authorList>
            <person name="Deng Y."/>
            <person name="Zhang Y.-Q."/>
        </authorList>
    </citation>
    <scope>NUCLEOTIDE SEQUENCE</scope>
    <source>
        <strain evidence="1">CPCC 205372</strain>
    </source>
</reference>
<dbReference type="Proteomes" id="UP001142153">
    <property type="component" value="Unassembled WGS sequence"/>
</dbReference>
<dbReference type="RefSeq" id="WP_269897093.1">
    <property type="nucleotide sequence ID" value="NZ_JAPZPY010000019.1"/>
</dbReference>
<dbReference type="EMBL" id="JAPZPY010000019">
    <property type="protein sequence ID" value="MCZ8382668.1"/>
    <property type="molecule type" value="Genomic_DNA"/>
</dbReference>
<accession>A0ABT4Q1E6</accession>
<protein>
    <recommendedName>
        <fullName evidence="3">TetR family transcriptional regulator</fullName>
    </recommendedName>
</protein>
<proteinExistence type="predicted"/>
<organism evidence="1 2">
    <name type="scientific">Mycobacterium hippophais</name>
    <dbReference type="NCBI Taxonomy" id="3016340"/>
    <lineage>
        <taxon>Bacteria</taxon>
        <taxon>Bacillati</taxon>
        <taxon>Actinomycetota</taxon>
        <taxon>Actinomycetes</taxon>
        <taxon>Mycobacteriales</taxon>
        <taxon>Mycobacteriaceae</taxon>
        <taxon>Mycobacterium</taxon>
    </lineage>
</organism>
<evidence type="ECO:0008006" key="3">
    <source>
        <dbReference type="Google" id="ProtNLM"/>
    </source>
</evidence>
<keyword evidence="2" id="KW-1185">Reference proteome</keyword>
<name>A0ABT4Q1E6_9MYCO</name>